<evidence type="ECO:0000313" key="3">
    <source>
        <dbReference type="Proteomes" id="UP001596157"/>
    </source>
</evidence>
<organism evidence="2 3">
    <name type="scientific">Actinokineospora guangxiensis</name>
    <dbReference type="NCBI Taxonomy" id="1490288"/>
    <lineage>
        <taxon>Bacteria</taxon>
        <taxon>Bacillati</taxon>
        <taxon>Actinomycetota</taxon>
        <taxon>Actinomycetes</taxon>
        <taxon>Pseudonocardiales</taxon>
        <taxon>Pseudonocardiaceae</taxon>
        <taxon>Actinokineospora</taxon>
    </lineage>
</organism>
<dbReference type="Gene3D" id="3.40.630.30">
    <property type="match status" value="1"/>
</dbReference>
<dbReference type="InterPro" id="IPR000182">
    <property type="entry name" value="GNAT_dom"/>
</dbReference>
<evidence type="ECO:0000313" key="2">
    <source>
        <dbReference type="EMBL" id="MFC5289339.1"/>
    </source>
</evidence>
<dbReference type="EMBL" id="JBHSKF010000010">
    <property type="protein sequence ID" value="MFC5289339.1"/>
    <property type="molecule type" value="Genomic_DNA"/>
</dbReference>
<name>A0ABW0ET63_9PSEU</name>
<proteinExistence type="predicted"/>
<sequence length="144" mass="15364">MLHVATGPELTAADLYDLLRLRVDVFVVEQECPYPELDGRDMLASTVHLWLREGGAVLGCLRLLDEGPATRVGRVCTAASARGTGLGGTLMAAAVERIGARESVLGAQVQAQGLYARFGYAPEGEVYLEDGIPHISMRRPGSTP</sequence>
<dbReference type="CDD" id="cd04301">
    <property type="entry name" value="NAT_SF"/>
    <property type="match status" value="1"/>
</dbReference>
<feature type="domain" description="N-acetyltransferase" evidence="1">
    <location>
        <begin position="5"/>
        <end position="142"/>
    </location>
</feature>
<evidence type="ECO:0000259" key="1">
    <source>
        <dbReference type="PROSITE" id="PS51186"/>
    </source>
</evidence>
<reference evidence="3" key="1">
    <citation type="journal article" date="2019" name="Int. J. Syst. Evol. Microbiol.">
        <title>The Global Catalogue of Microorganisms (GCM) 10K type strain sequencing project: providing services to taxonomists for standard genome sequencing and annotation.</title>
        <authorList>
            <consortium name="The Broad Institute Genomics Platform"/>
            <consortium name="The Broad Institute Genome Sequencing Center for Infectious Disease"/>
            <person name="Wu L."/>
            <person name="Ma J."/>
        </authorList>
    </citation>
    <scope>NUCLEOTIDE SEQUENCE [LARGE SCALE GENOMIC DNA]</scope>
    <source>
        <strain evidence="3">CCUG 59778</strain>
    </source>
</reference>
<protein>
    <submittedName>
        <fullName evidence="2">GNAT family N-acetyltransferase</fullName>
    </submittedName>
</protein>
<dbReference type="Pfam" id="PF13673">
    <property type="entry name" value="Acetyltransf_10"/>
    <property type="match status" value="1"/>
</dbReference>
<gene>
    <name evidence="2" type="ORF">ACFPM7_19990</name>
</gene>
<dbReference type="Proteomes" id="UP001596157">
    <property type="component" value="Unassembled WGS sequence"/>
</dbReference>
<dbReference type="InterPro" id="IPR016181">
    <property type="entry name" value="Acyl_CoA_acyltransferase"/>
</dbReference>
<dbReference type="SUPFAM" id="SSF55729">
    <property type="entry name" value="Acyl-CoA N-acyltransferases (Nat)"/>
    <property type="match status" value="1"/>
</dbReference>
<comment type="caution">
    <text evidence="2">The sequence shown here is derived from an EMBL/GenBank/DDBJ whole genome shotgun (WGS) entry which is preliminary data.</text>
</comment>
<keyword evidence="3" id="KW-1185">Reference proteome</keyword>
<accession>A0ABW0ET63</accession>
<dbReference type="PROSITE" id="PS51186">
    <property type="entry name" value="GNAT"/>
    <property type="match status" value="1"/>
</dbReference>
<dbReference type="RefSeq" id="WP_378249183.1">
    <property type="nucleotide sequence ID" value="NZ_JBHSKF010000010.1"/>
</dbReference>